<accession>A0A2W5BJL0</accession>
<gene>
    <name evidence="2" type="ORF">DI626_09180</name>
</gene>
<organism evidence="2 3">
    <name type="scientific">Micavibrio aeruginosavorus</name>
    <dbReference type="NCBI Taxonomy" id="349221"/>
    <lineage>
        <taxon>Bacteria</taxon>
        <taxon>Pseudomonadati</taxon>
        <taxon>Bdellovibrionota</taxon>
        <taxon>Bdellovibrionia</taxon>
        <taxon>Bdellovibrionales</taxon>
        <taxon>Pseudobdellovibrionaceae</taxon>
        <taxon>Micavibrio</taxon>
    </lineage>
</organism>
<sequence length="68" mass="7177">MRTFWNFAILVVLAGLAILLGIALGERGAWYFAWLLGTVVAVMVAAGAGVMLDAQDAIAAAEKSPERK</sequence>
<dbReference type="EMBL" id="QFNK01000216">
    <property type="protein sequence ID" value="PZO83265.1"/>
    <property type="molecule type" value="Genomic_DNA"/>
</dbReference>
<evidence type="ECO:0000313" key="3">
    <source>
        <dbReference type="Proteomes" id="UP000249557"/>
    </source>
</evidence>
<feature type="transmembrane region" description="Helical" evidence="1">
    <location>
        <begin position="7"/>
        <end position="25"/>
    </location>
</feature>
<keyword evidence="1" id="KW-1133">Transmembrane helix</keyword>
<dbReference type="AlphaFoldDB" id="A0A2W5BJL0"/>
<name>A0A2W5BJL0_9BACT</name>
<dbReference type="Proteomes" id="UP000249557">
    <property type="component" value="Unassembled WGS sequence"/>
</dbReference>
<comment type="caution">
    <text evidence="2">The sequence shown here is derived from an EMBL/GenBank/DDBJ whole genome shotgun (WGS) entry which is preliminary data.</text>
</comment>
<protein>
    <submittedName>
        <fullName evidence="2">Uncharacterized protein</fullName>
    </submittedName>
</protein>
<keyword evidence="1" id="KW-0472">Membrane</keyword>
<reference evidence="2 3" key="1">
    <citation type="submission" date="2017-08" db="EMBL/GenBank/DDBJ databases">
        <title>Infants hospitalized years apart are colonized by the same room-sourced microbial strains.</title>
        <authorList>
            <person name="Brooks B."/>
            <person name="Olm M.R."/>
            <person name="Firek B.A."/>
            <person name="Baker R."/>
            <person name="Thomas B.C."/>
            <person name="Morowitz M.J."/>
            <person name="Banfield J.F."/>
        </authorList>
    </citation>
    <scope>NUCLEOTIDE SEQUENCE [LARGE SCALE GENOMIC DNA]</scope>
    <source>
        <strain evidence="2">S2_018_000_R2_104</strain>
    </source>
</reference>
<proteinExistence type="predicted"/>
<keyword evidence="1" id="KW-0812">Transmembrane</keyword>
<feature type="transmembrane region" description="Helical" evidence="1">
    <location>
        <begin position="31"/>
        <end position="52"/>
    </location>
</feature>
<evidence type="ECO:0000313" key="2">
    <source>
        <dbReference type="EMBL" id="PZO83265.1"/>
    </source>
</evidence>
<evidence type="ECO:0000256" key="1">
    <source>
        <dbReference type="SAM" id="Phobius"/>
    </source>
</evidence>